<accession>A0AC61QIC8</accession>
<name>A0AC61QIC8_9BACT</name>
<reference evidence="1" key="1">
    <citation type="submission" date="2019-03" db="EMBL/GenBank/DDBJ databases">
        <title>Candidatus Syntrophosphaera thermopropionivorans: a novel player in syntrophic propionate oxidation during anaerobic digestion.</title>
        <authorList>
            <person name="Dyksma S."/>
        </authorList>
    </citation>
    <scope>NUCLEOTIDE SEQUENCE</scope>
    <source>
        <strain evidence="1">W5</strain>
    </source>
</reference>
<sequence length="309" mass="34655">MRDYHIPVMLKQCINFIAPKPGGIYVDATIGGGGHSLGLLESCPDIHLIGFDQDSEALLEAHKTLFPYQDRVELIQANFSRMRTELAFRQIKTVSGILFDLGVSSHQLETPERGFSFDLDSPLDMRMDQSSDLTAEIVLNELSQKALTRIFYDYGEELNASRIAGKIVKIREEQPFKTTGDLVKVIESVVGKGTKASLKTKARIFQALRIYVNQELEILEQALKDAINILEPGGRIVVLSYHSLEDRIVKNVFRSAAEGEEQTSEASFLNSTKKRKLQLLTRKPLQADAEEINNNPHSRSVKLRAAEKI</sequence>
<gene>
    <name evidence="1" type="primary">rsmH</name>
    <name evidence="1" type="ORF">E0946_05675</name>
</gene>
<comment type="caution">
    <text evidence="1">The sequence shown here is derived from an EMBL/GenBank/DDBJ whole genome shotgun (WGS) entry which is preliminary data.</text>
</comment>
<dbReference type="EMBL" id="SMOG01000019">
    <property type="protein sequence ID" value="TDF72707.1"/>
    <property type="molecule type" value="Genomic_DNA"/>
</dbReference>
<organism evidence="1 2">
    <name type="scientific">Candidatus Syntrophosphaera thermopropionivorans</name>
    <dbReference type="NCBI Taxonomy" id="2593015"/>
    <lineage>
        <taxon>Bacteria</taxon>
        <taxon>Pseudomonadati</taxon>
        <taxon>Candidatus Cloacimonadota</taxon>
        <taxon>Candidatus Cloacimonadia</taxon>
        <taxon>Candidatus Cloacimonadales</taxon>
        <taxon>Candidatus Cloacimonadaceae</taxon>
        <taxon>Candidatus Syntrophosphaera</taxon>
    </lineage>
</organism>
<evidence type="ECO:0000313" key="1">
    <source>
        <dbReference type="EMBL" id="TDF72707.1"/>
    </source>
</evidence>
<dbReference type="Proteomes" id="UP000294588">
    <property type="component" value="Unassembled WGS sequence"/>
</dbReference>
<keyword evidence="2" id="KW-1185">Reference proteome</keyword>
<protein>
    <submittedName>
        <fullName evidence="1">16S rRNA (Cytosine(1402)-N(4))-methyltransferase RsmH</fullName>
    </submittedName>
</protein>
<evidence type="ECO:0000313" key="2">
    <source>
        <dbReference type="Proteomes" id="UP000294588"/>
    </source>
</evidence>
<proteinExistence type="predicted"/>